<accession>A0AAW2Y214</accession>
<organism evidence="8">
    <name type="scientific">Sesamum latifolium</name>
    <dbReference type="NCBI Taxonomy" id="2727402"/>
    <lineage>
        <taxon>Eukaryota</taxon>
        <taxon>Viridiplantae</taxon>
        <taxon>Streptophyta</taxon>
        <taxon>Embryophyta</taxon>
        <taxon>Tracheophyta</taxon>
        <taxon>Spermatophyta</taxon>
        <taxon>Magnoliopsida</taxon>
        <taxon>eudicotyledons</taxon>
        <taxon>Gunneridae</taxon>
        <taxon>Pentapetalae</taxon>
        <taxon>asterids</taxon>
        <taxon>lamiids</taxon>
        <taxon>Lamiales</taxon>
        <taxon>Pedaliaceae</taxon>
        <taxon>Sesamum</taxon>
    </lineage>
</organism>
<dbReference type="PROSITE" id="PS50811">
    <property type="entry name" value="WRKY"/>
    <property type="match status" value="1"/>
</dbReference>
<dbReference type="InterPro" id="IPR036576">
    <property type="entry name" value="WRKY_dom_sf"/>
</dbReference>
<dbReference type="InterPro" id="IPR003657">
    <property type="entry name" value="WRKY_dom"/>
</dbReference>
<dbReference type="GO" id="GO:0003700">
    <property type="term" value="F:DNA-binding transcription factor activity"/>
    <property type="evidence" value="ECO:0007669"/>
    <property type="project" value="InterPro"/>
</dbReference>
<feature type="domain" description="WRKY" evidence="7">
    <location>
        <begin position="100"/>
        <end position="140"/>
    </location>
</feature>
<protein>
    <submittedName>
        <fullName evidence="8">WRKY transcription factor 14</fullName>
    </submittedName>
</protein>
<gene>
    <name evidence="8" type="ORF">Slati_0604700</name>
</gene>
<keyword evidence="2" id="KW-0805">Transcription regulation</keyword>
<name>A0AAW2Y214_9LAMI</name>
<evidence type="ECO:0000256" key="2">
    <source>
        <dbReference type="ARBA" id="ARBA00023015"/>
    </source>
</evidence>
<dbReference type="SMART" id="SM00774">
    <property type="entry name" value="WRKY"/>
    <property type="match status" value="1"/>
</dbReference>
<evidence type="ECO:0000256" key="5">
    <source>
        <dbReference type="ARBA" id="ARBA00023242"/>
    </source>
</evidence>
<evidence type="ECO:0000256" key="3">
    <source>
        <dbReference type="ARBA" id="ARBA00023125"/>
    </source>
</evidence>
<proteinExistence type="predicted"/>
<evidence type="ECO:0000256" key="1">
    <source>
        <dbReference type="ARBA" id="ARBA00004123"/>
    </source>
</evidence>
<reference evidence="8" key="2">
    <citation type="journal article" date="2024" name="Plant">
        <title>Genomic evolution and insights into agronomic trait innovations of Sesamum species.</title>
        <authorList>
            <person name="Miao H."/>
            <person name="Wang L."/>
            <person name="Qu L."/>
            <person name="Liu H."/>
            <person name="Sun Y."/>
            <person name="Le M."/>
            <person name="Wang Q."/>
            <person name="Wei S."/>
            <person name="Zheng Y."/>
            <person name="Lin W."/>
            <person name="Duan Y."/>
            <person name="Cao H."/>
            <person name="Xiong S."/>
            <person name="Wang X."/>
            <person name="Wei L."/>
            <person name="Li C."/>
            <person name="Ma Q."/>
            <person name="Ju M."/>
            <person name="Zhao R."/>
            <person name="Li G."/>
            <person name="Mu C."/>
            <person name="Tian Q."/>
            <person name="Mei H."/>
            <person name="Zhang T."/>
            <person name="Gao T."/>
            <person name="Zhang H."/>
        </authorList>
    </citation>
    <scope>NUCLEOTIDE SEQUENCE</scope>
    <source>
        <strain evidence="8">KEN1</strain>
    </source>
</reference>
<evidence type="ECO:0000313" key="8">
    <source>
        <dbReference type="EMBL" id="KAL0459775.1"/>
    </source>
</evidence>
<feature type="compositionally biased region" description="Polar residues" evidence="6">
    <location>
        <begin position="159"/>
        <end position="170"/>
    </location>
</feature>
<feature type="region of interest" description="Disordered" evidence="6">
    <location>
        <begin position="1"/>
        <end position="27"/>
    </location>
</feature>
<dbReference type="Gene3D" id="2.20.25.80">
    <property type="entry name" value="WRKY domain"/>
    <property type="match status" value="1"/>
</dbReference>
<dbReference type="PANTHER" id="PTHR32096">
    <property type="entry name" value="WRKY TRANSCRIPTION FACTOR 30-RELATED-RELATED"/>
    <property type="match status" value="1"/>
</dbReference>
<reference evidence="8" key="1">
    <citation type="submission" date="2020-06" db="EMBL/GenBank/DDBJ databases">
        <authorList>
            <person name="Li T."/>
            <person name="Hu X."/>
            <person name="Zhang T."/>
            <person name="Song X."/>
            <person name="Zhang H."/>
            <person name="Dai N."/>
            <person name="Sheng W."/>
            <person name="Hou X."/>
            <person name="Wei L."/>
        </authorList>
    </citation>
    <scope>NUCLEOTIDE SEQUENCE</scope>
    <source>
        <strain evidence="8">KEN1</strain>
        <tissue evidence="8">Leaf</tissue>
    </source>
</reference>
<comment type="subcellular location">
    <subcellularLocation>
        <location evidence="1">Nucleus</location>
    </subcellularLocation>
</comment>
<evidence type="ECO:0000256" key="4">
    <source>
        <dbReference type="ARBA" id="ARBA00023163"/>
    </source>
</evidence>
<evidence type="ECO:0000256" key="6">
    <source>
        <dbReference type="SAM" id="MobiDB-lite"/>
    </source>
</evidence>
<keyword evidence="5" id="KW-0539">Nucleus</keyword>
<keyword evidence="4" id="KW-0804">Transcription</keyword>
<sequence>MQEIDQTELESNLSSRTENHASKKRKMGERVVVAVKIAENDKKQQRNEGRLLIVGLGGNMGKNPSKDRLILDLFAIEFSFHFLCPPPNLPCFSFYFWAFKGYYRCSTSKGCSAKEQVERCKTDASMLIITYTSTHNHPGPDFSLPTNQKQEEKEIDSAPESTDTQPTTPKQEQEAELMPQETPVNNCEHKFQYSQSPFNSTTTDHIIVNQENPFQENLETHGGVYSEDPKSVVSHDAVELSSLLKPEENDFYDELEELPRLHFSQPS</sequence>
<dbReference type="InterPro" id="IPR044810">
    <property type="entry name" value="WRKY_plant"/>
</dbReference>
<dbReference type="PANTHER" id="PTHR32096:SF18">
    <property type="entry name" value="DISEASE RESISTANCE PROTEIN RRS1B-RELATED"/>
    <property type="match status" value="1"/>
</dbReference>
<keyword evidence="3" id="KW-0238">DNA-binding</keyword>
<dbReference type="Pfam" id="PF03106">
    <property type="entry name" value="WRKY"/>
    <property type="match status" value="1"/>
</dbReference>
<comment type="caution">
    <text evidence="8">The sequence shown here is derived from an EMBL/GenBank/DDBJ whole genome shotgun (WGS) entry which is preliminary data.</text>
</comment>
<evidence type="ECO:0000259" key="7">
    <source>
        <dbReference type="PROSITE" id="PS50811"/>
    </source>
</evidence>
<feature type="region of interest" description="Disordered" evidence="6">
    <location>
        <begin position="134"/>
        <end position="179"/>
    </location>
</feature>
<dbReference type="GO" id="GO:0000976">
    <property type="term" value="F:transcription cis-regulatory region binding"/>
    <property type="evidence" value="ECO:0007669"/>
    <property type="project" value="TreeGrafter"/>
</dbReference>
<dbReference type="GO" id="GO:0005634">
    <property type="term" value="C:nucleus"/>
    <property type="evidence" value="ECO:0007669"/>
    <property type="project" value="UniProtKB-SubCell"/>
</dbReference>
<dbReference type="SUPFAM" id="SSF118290">
    <property type="entry name" value="WRKY DNA-binding domain"/>
    <property type="match status" value="1"/>
</dbReference>
<dbReference type="EMBL" id="JACGWN010000002">
    <property type="protein sequence ID" value="KAL0459775.1"/>
    <property type="molecule type" value="Genomic_DNA"/>
</dbReference>
<dbReference type="AlphaFoldDB" id="A0AAW2Y214"/>